<feature type="compositionally biased region" description="Polar residues" evidence="1">
    <location>
        <begin position="27"/>
        <end position="36"/>
    </location>
</feature>
<evidence type="ECO:0000313" key="3">
    <source>
        <dbReference type="Proteomes" id="UP001583280"/>
    </source>
</evidence>
<feature type="compositionally biased region" description="Low complexity" evidence="1">
    <location>
        <begin position="281"/>
        <end position="290"/>
    </location>
</feature>
<sequence>MPRFFTKRKQSAPEDTPAPSFRVLDRSQVNSGSSLNHPAKSATAPDSFRNLSGPGSRSSTTHSQLFNHDESDNLFAGMKIHSGSSNTTKTASTDSSSRHSGASTAPSSAAHNSDQDDAKNNRPSLSKSATSSFLGRAGRTFSFTSTKRNNEEDLTAPPVPQIPEGHLDSGRSRGLTVSTTSTALSNSTSSTATPPRVGDRNSQFDFGGDFGSMFNTFDNGNKRSSVATVTGRSLTAVRPNQPSPLNFDSISRVDAPPFSAAESRSSQDGLLASHSPRSHNVSPVASAKPKPSTPSPDREDEDTALLRDSIVASTPAEKRNVSIPRIVREHSFEAVREEADDDNMFDQTLVTSSQLAQKYVSGAPSSPRSRVMTPAQFEKYKNDRQNGNVDAPSHADNIGDDDDDVNYDDDDDDLEKAKQLAKQRKKQEAHMAVYRQQMMKVTGEAASGPRPGMMTSMSTPNLTKTGPPSPNIADDISDEDEEVPLAILAAHGFPNKSKPPARLNQMSSNPNLRQSLQPSYQRPGSSMGAGPEAPPATTGGRSGPLPAFARNLPQDPFVGAGLVRQAPRESIAMSGGAPHPAIPPVGATPGGLVGIIASEERSRALRRGGSPNIEANAARNPNFNPSGLLGHQYSNVSGGLQNSMGMNGGSMGMNGGMGMGMNGGMGMGMGMGMNSGNSLYSMGASPSVPQLNSMNQGNDQMAQMQQLMQMQMQFMHIQMQMNAQSSGMRPMSTIGSISGMPPMMNGANGMGMGMDNRASFIAHDAGGIGYMDNSMRTMSMVQPSSASWVQKGGFVPSIRMQGDYTPSIAPSERSNIGLPGRYRPVSNMPASKTTGNLRRISSMAGITNELDLQTGISTPDNMHRAASASPSKFLSPQTPTRSPQSDDDEDDDEGWEAMKAKRDKKRSLWKSKKETTPGLSALIL</sequence>
<feature type="compositionally biased region" description="Acidic residues" evidence="1">
    <location>
        <begin position="885"/>
        <end position="895"/>
    </location>
</feature>
<dbReference type="PANTHER" id="PTHR42068:SF1">
    <property type="entry name" value="YALI0B18964P"/>
    <property type="match status" value="1"/>
</dbReference>
<evidence type="ECO:0000256" key="1">
    <source>
        <dbReference type="SAM" id="MobiDB-lite"/>
    </source>
</evidence>
<feature type="compositionally biased region" description="Polar residues" evidence="1">
    <location>
        <begin position="49"/>
        <end position="66"/>
    </location>
</feature>
<feature type="region of interest" description="Disordered" evidence="1">
    <location>
        <begin position="492"/>
        <end position="549"/>
    </location>
</feature>
<feature type="compositionally biased region" description="Polar residues" evidence="1">
    <location>
        <begin position="213"/>
        <end position="249"/>
    </location>
</feature>
<proteinExistence type="predicted"/>
<feature type="compositionally biased region" description="Low complexity" evidence="1">
    <location>
        <begin position="175"/>
        <end position="193"/>
    </location>
</feature>
<dbReference type="Proteomes" id="UP001583280">
    <property type="component" value="Unassembled WGS sequence"/>
</dbReference>
<protein>
    <submittedName>
        <fullName evidence="2">Uncharacterized protein</fullName>
    </submittedName>
</protein>
<feature type="compositionally biased region" description="Basic residues" evidence="1">
    <location>
        <begin position="1"/>
        <end position="10"/>
    </location>
</feature>
<dbReference type="PANTHER" id="PTHR42068">
    <property type="entry name" value="YALI0B18964P"/>
    <property type="match status" value="1"/>
</dbReference>
<keyword evidence="3" id="KW-1185">Reference proteome</keyword>
<feature type="compositionally biased region" description="Polar residues" evidence="1">
    <location>
        <begin position="455"/>
        <end position="466"/>
    </location>
</feature>
<feature type="compositionally biased region" description="Acidic residues" evidence="1">
    <location>
        <begin position="398"/>
        <end position="414"/>
    </location>
</feature>
<feature type="region of interest" description="Disordered" evidence="1">
    <location>
        <begin position="358"/>
        <end position="431"/>
    </location>
</feature>
<organism evidence="2 3">
    <name type="scientific">Ceratocystis pirilliformis</name>
    <dbReference type="NCBI Taxonomy" id="259994"/>
    <lineage>
        <taxon>Eukaryota</taxon>
        <taxon>Fungi</taxon>
        <taxon>Dikarya</taxon>
        <taxon>Ascomycota</taxon>
        <taxon>Pezizomycotina</taxon>
        <taxon>Sordariomycetes</taxon>
        <taxon>Hypocreomycetidae</taxon>
        <taxon>Microascales</taxon>
        <taxon>Ceratocystidaceae</taxon>
        <taxon>Ceratocystis</taxon>
    </lineage>
</organism>
<feature type="compositionally biased region" description="Polar residues" evidence="1">
    <location>
        <begin position="121"/>
        <end position="133"/>
    </location>
</feature>
<feature type="region of interest" description="Disordered" evidence="1">
    <location>
        <begin position="444"/>
        <end position="473"/>
    </location>
</feature>
<feature type="region of interest" description="Disordered" evidence="1">
    <location>
        <begin position="1"/>
        <end position="320"/>
    </location>
</feature>
<evidence type="ECO:0000313" key="2">
    <source>
        <dbReference type="EMBL" id="KAL1899385.1"/>
    </source>
</evidence>
<name>A0ABR3ZH42_9PEZI</name>
<gene>
    <name evidence="2" type="ORF">Cpir12675_001421</name>
</gene>
<feature type="compositionally biased region" description="Basic residues" evidence="1">
    <location>
        <begin position="901"/>
        <end position="910"/>
    </location>
</feature>
<reference evidence="2 3" key="1">
    <citation type="journal article" date="2024" name="IMA Fungus">
        <title>IMA Genome - F19 : A genome assembly and annotation guide to empower mycologists, including annotated draft genome sequences of Ceratocystis pirilliformis, Diaporthe australafricana, Fusarium ophioides, Paecilomyces lecythidis, and Sporothrix stenoceras.</title>
        <authorList>
            <person name="Aylward J."/>
            <person name="Wilson A.M."/>
            <person name="Visagie C.M."/>
            <person name="Spraker J."/>
            <person name="Barnes I."/>
            <person name="Buitendag C."/>
            <person name="Ceriani C."/>
            <person name="Del Mar Angel L."/>
            <person name="du Plessis D."/>
            <person name="Fuchs T."/>
            <person name="Gasser K."/>
            <person name="Kramer D."/>
            <person name="Li W."/>
            <person name="Munsamy K."/>
            <person name="Piso A."/>
            <person name="Price J.L."/>
            <person name="Sonnekus B."/>
            <person name="Thomas C."/>
            <person name="van der Nest A."/>
            <person name="van Dijk A."/>
            <person name="van Heerden A."/>
            <person name="van Vuuren N."/>
            <person name="Yilmaz N."/>
            <person name="Duong T.A."/>
            <person name="van der Merwe N.A."/>
            <person name="Wingfield M.J."/>
            <person name="Wingfield B.D."/>
        </authorList>
    </citation>
    <scope>NUCLEOTIDE SEQUENCE [LARGE SCALE GENOMIC DNA]</scope>
    <source>
        <strain evidence="2 3">CMW 12675</strain>
    </source>
</reference>
<feature type="compositionally biased region" description="Polar residues" evidence="1">
    <location>
        <begin position="504"/>
        <end position="524"/>
    </location>
</feature>
<feature type="region of interest" description="Disordered" evidence="1">
    <location>
        <begin position="805"/>
        <end position="833"/>
    </location>
</feature>
<comment type="caution">
    <text evidence="2">The sequence shown here is derived from an EMBL/GenBank/DDBJ whole genome shotgun (WGS) entry which is preliminary data.</text>
</comment>
<feature type="region of interest" description="Disordered" evidence="1">
    <location>
        <begin position="853"/>
        <end position="924"/>
    </location>
</feature>
<dbReference type="EMBL" id="JAWDJO010000022">
    <property type="protein sequence ID" value="KAL1899385.1"/>
    <property type="molecule type" value="Genomic_DNA"/>
</dbReference>
<feature type="compositionally biased region" description="Polar residues" evidence="1">
    <location>
        <begin position="868"/>
        <end position="883"/>
    </location>
</feature>
<accession>A0ABR3ZH42</accession>
<feature type="compositionally biased region" description="Polar residues" evidence="1">
    <location>
        <begin position="82"/>
        <end position="112"/>
    </location>
</feature>